<gene>
    <name evidence="3" type="ORF">MM171A01476_0004</name>
    <name evidence="4" type="ORF">MM171B01244_0004</name>
    <name evidence="2" type="ORF">MM415B02825_0004</name>
</gene>
<dbReference type="GO" id="GO:0016757">
    <property type="term" value="F:glycosyltransferase activity"/>
    <property type="evidence" value="ECO:0007669"/>
    <property type="project" value="InterPro"/>
</dbReference>
<name>A0A6M3L0U1_9ZZZZ</name>
<dbReference type="CDD" id="cd03801">
    <property type="entry name" value="GT4_PimA-like"/>
    <property type="match status" value="1"/>
</dbReference>
<keyword evidence="2" id="KW-0808">Transferase</keyword>
<accession>A0A6M3L0U1</accession>
<feature type="domain" description="Glycosyl transferase family 1" evidence="1">
    <location>
        <begin position="200"/>
        <end position="323"/>
    </location>
</feature>
<evidence type="ECO:0000313" key="3">
    <source>
        <dbReference type="EMBL" id="QJA98837.1"/>
    </source>
</evidence>
<protein>
    <submittedName>
        <fullName evidence="2">Putative glycosyltransferase</fullName>
    </submittedName>
</protein>
<dbReference type="PANTHER" id="PTHR45947:SF3">
    <property type="entry name" value="SULFOQUINOVOSYL TRANSFERASE SQD2"/>
    <property type="match status" value="1"/>
</dbReference>
<dbReference type="InterPro" id="IPR050194">
    <property type="entry name" value="Glycosyltransferase_grp1"/>
</dbReference>
<dbReference type="PANTHER" id="PTHR45947">
    <property type="entry name" value="SULFOQUINOVOSYL TRANSFERASE SQD2"/>
    <property type="match status" value="1"/>
</dbReference>
<reference evidence="2" key="1">
    <citation type="submission" date="2020-03" db="EMBL/GenBank/DDBJ databases">
        <title>The deep terrestrial virosphere.</title>
        <authorList>
            <person name="Holmfeldt K."/>
            <person name="Nilsson E."/>
            <person name="Simone D."/>
            <person name="Lopez-Fernandez M."/>
            <person name="Wu X."/>
            <person name="de Brujin I."/>
            <person name="Lundin D."/>
            <person name="Andersson A."/>
            <person name="Bertilsson S."/>
            <person name="Dopson M."/>
        </authorList>
    </citation>
    <scope>NUCLEOTIDE SEQUENCE</scope>
    <source>
        <strain evidence="3">MM171A01476</strain>
        <strain evidence="4">MM171B01244</strain>
        <strain evidence="2">MM415B02825</strain>
    </source>
</reference>
<proteinExistence type="predicted"/>
<dbReference type="EMBL" id="MT143612">
    <property type="protein sequence ID" value="QJA98837.1"/>
    <property type="molecule type" value="Genomic_DNA"/>
</dbReference>
<evidence type="ECO:0000259" key="1">
    <source>
        <dbReference type="Pfam" id="PF00534"/>
    </source>
</evidence>
<dbReference type="Pfam" id="PF00534">
    <property type="entry name" value="Glycos_transf_1"/>
    <property type="match status" value="1"/>
</dbReference>
<dbReference type="InterPro" id="IPR001296">
    <property type="entry name" value="Glyco_trans_1"/>
</dbReference>
<dbReference type="AlphaFoldDB" id="A0A6M3L0U1"/>
<dbReference type="EMBL" id="MT143787">
    <property type="protein sequence ID" value="QJB02484.1"/>
    <property type="molecule type" value="Genomic_DNA"/>
</dbReference>
<dbReference type="Gene3D" id="3.40.50.2000">
    <property type="entry name" value="Glycogen Phosphorylase B"/>
    <property type="match status" value="1"/>
</dbReference>
<organism evidence="2">
    <name type="scientific">viral metagenome</name>
    <dbReference type="NCBI Taxonomy" id="1070528"/>
    <lineage>
        <taxon>unclassified sequences</taxon>
        <taxon>metagenomes</taxon>
        <taxon>organismal metagenomes</taxon>
    </lineage>
</organism>
<sequence length="365" mass="40321">MKVLHVIENLRGGGGNYAMCAAAKYSGRIYGHEHIAAGLVQGNLASQPESLRTAKRAGIRTIPGTNDETLRALIETADVVVLYWWESETIRRFQSNPSWPRMRLACWYMPAGNIPPNTIDFADLDFADVNVACGRYTYYDVPVFAALPQSRKAFVLAGADFERLSNVKSDGHGGYHVGFVCSRSFTKVYRRYISMSAAANVPGIRFILAGGGRHGAEFEREAQDHPGKFEFLGRVPDSEIGGAYSRFDVLGHPVYSEGSGLALQEAAYCGLPAVVFPNGGIRYLVIDDYTGLWVQSEQEYTAALESLGNDSALRGRLSKNARQFAKQMLGAANAAPYFEQLLQRMIELPKMERLPRANDLDPHQR</sequence>
<dbReference type="EMBL" id="MT142755">
    <property type="protein sequence ID" value="QJA88116.1"/>
    <property type="molecule type" value="Genomic_DNA"/>
</dbReference>
<dbReference type="SUPFAM" id="SSF53756">
    <property type="entry name" value="UDP-Glycosyltransferase/glycogen phosphorylase"/>
    <property type="match status" value="1"/>
</dbReference>
<evidence type="ECO:0000313" key="2">
    <source>
        <dbReference type="EMBL" id="QJA88116.1"/>
    </source>
</evidence>
<evidence type="ECO:0000313" key="4">
    <source>
        <dbReference type="EMBL" id="QJB02484.1"/>
    </source>
</evidence>